<evidence type="ECO:0000256" key="11">
    <source>
        <dbReference type="ARBA" id="ARBA00023160"/>
    </source>
</evidence>
<sequence length="282" mass="31003">MPISKFFEKNPIKEINNKKQIPDGIWAKCVGCKNIIFDKELVSNFMVCPKCDYHHALTSERRIQLLTDERSFKEQDAHLTSKDPLKFTAEKSYKQSLNGSNKKSNLKEAIIGGTAKINDKSVVIGVMDFRFIGGSMGSVVGEKVTKLAETAQRKKHPLVVVCASGGARMQEGMFSLMQMAKTSQAIGKLSNAKVPFISLLTNPTLGGVTASFASLADIVIAEQGALIGFAGPRVIEKTIKERLPDGFQTAEFLKENGMVDMIVSRSDQKETLTKLVGFLQRK</sequence>
<evidence type="ECO:0000256" key="8">
    <source>
        <dbReference type="ARBA" id="ARBA00022833"/>
    </source>
</evidence>
<name>A0A0F9SLM2_9ZZZZ</name>
<dbReference type="GO" id="GO:0006633">
    <property type="term" value="P:fatty acid biosynthetic process"/>
    <property type="evidence" value="ECO:0007669"/>
    <property type="project" value="UniProtKB-KW"/>
</dbReference>
<dbReference type="Pfam" id="PF17848">
    <property type="entry name" value="Zn_ribbon_ACC"/>
    <property type="match status" value="1"/>
</dbReference>
<dbReference type="GO" id="GO:0008270">
    <property type="term" value="F:zinc ion binding"/>
    <property type="evidence" value="ECO:0007669"/>
    <property type="project" value="UniProtKB-KW"/>
</dbReference>
<evidence type="ECO:0000256" key="2">
    <source>
        <dbReference type="ARBA" id="ARBA00022516"/>
    </source>
</evidence>
<keyword evidence="3" id="KW-0808">Transferase</keyword>
<comment type="caution">
    <text evidence="13">The sequence shown here is derived from an EMBL/GenBank/DDBJ whole genome shotgun (WGS) entry which is preliminary data.</text>
</comment>
<dbReference type="SUPFAM" id="SSF52096">
    <property type="entry name" value="ClpP/crotonase"/>
    <property type="match status" value="1"/>
</dbReference>
<dbReference type="GO" id="GO:0003989">
    <property type="term" value="F:acetyl-CoA carboxylase activity"/>
    <property type="evidence" value="ECO:0007669"/>
    <property type="project" value="InterPro"/>
</dbReference>
<proteinExistence type="inferred from homology"/>
<keyword evidence="8" id="KW-0862">Zinc</keyword>
<evidence type="ECO:0000256" key="5">
    <source>
        <dbReference type="ARBA" id="ARBA00022741"/>
    </source>
</evidence>
<evidence type="ECO:0000313" key="13">
    <source>
        <dbReference type="EMBL" id="KKN37761.1"/>
    </source>
</evidence>
<reference evidence="13" key="1">
    <citation type="journal article" date="2015" name="Nature">
        <title>Complex archaea that bridge the gap between prokaryotes and eukaryotes.</title>
        <authorList>
            <person name="Spang A."/>
            <person name="Saw J.H."/>
            <person name="Jorgensen S.L."/>
            <person name="Zaremba-Niedzwiedzka K."/>
            <person name="Martijn J."/>
            <person name="Lind A.E."/>
            <person name="van Eijk R."/>
            <person name="Schleper C."/>
            <person name="Guy L."/>
            <person name="Ettema T.J."/>
        </authorList>
    </citation>
    <scope>NUCLEOTIDE SEQUENCE</scope>
</reference>
<dbReference type="GO" id="GO:0016740">
    <property type="term" value="F:transferase activity"/>
    <property type="evidence" value="ECO:0007669"/>
    <property type="project" value="UniProtKB-KW"/>
</dbReference>
<dbReference type="InterPro" id="IPR000438">
    <property type="entry name" value="Acetyl_CoA_COase_Trfase_b_su"/>
</dbReference>
<dbReference type="EMBL" id="LAZR01001872">
    <property type="protein sequence ID" value="KKN37761.1"/>
    <property type="molecule type" value="Genomic_DNA"/>
</dbReference>
<evidence type="ECO:0000256" key="7">
    <source>
        <dbReference type="ARBA" id="ARBA00022832"/>
    </source>
</evidence>
<organism evidence="13">
    <name type="scientific">marine sediment metagenome</name>
    <dbReference type="NCBI Taxonomy" id="412755"/>
    <lineage>
        <taxon>unclassified sequences</taxon>
        <taxon>metagenomes</taxon>
        <taxon>ecological metagenomes</taxon>
    </lineage>
</organism>
<dbReference type="PRINTS" id="PR01070">
    <property type="entry name" value="ACCCTRFRASEB"/>
</dbReference>
<dbReference type="GO" id="GO:0009317">
    <property type="term" value="C:acetyl-CoA carboxylase complex"/>
    <property type="evidence" value="ECO:0007669"/>
    <property type="project" value="InterPro"/>
</dbReference>
<keyword evidence="4" id="KW-0479">Metal-binding</keyword>
<evidence type="ECO:0000256" key="3">
    <source>
        <dbReference type="ARBA" id="ARBA00022679"/>
    </source>
</evidence>
<dbReference type="Gene3D" id="3.90.226.10">
    <property type="entry name" value="2-enoyl-CoA Hydratase, Chain A, domain 1"/>
    <property type="match status" value="1"/>
</dbReference>
<keyword evidence="6" id="KW-0863">Zinc-finger</keyword>
<dbReference type="AlphaFoldDB" id="A0A0F9SLM2"/>
<dbReference type="InterPro" id="IPR029045">
    <property type="entry name" value="ClpP/crotonase-like_dom_sf"/>
</dbReference>
<evidence type="ECO:0000256" key="4">
    <source>
        <dbReference type="ARBA" id="ARBA00022723"/>
    </source>
</evidence>
<feature type="domain" description="CoA carboxyltransferase N-terminal" evidence="12">
    <location>
        <begin position="25"/>
        <end position="282"/>
    </location>
</feature>
<evidence type="ECO:0000256" key="6">
    <source>
        <dbReference type="ARBA" id="ARBA00022771"/>
    </source>
</evidence>
<keyword evidence="2" id="KW-0444">Lipid biosynthesis</keyword>
<dbReference type="PANTHER" id="PTHR42995">
    <property type="entry name" value="ACETYL-COENZYME A CARBOXYLASE CARBOXYL TRANSFERASE SUBUNIT BETA, CHLOROPLASTIC"/>
    <property type="match status" value="1"/>
</dbReference>
<keyword evidence="9" id="KW-0067">ATP-binding</keyword>
<keyword evidence="11" id="KW-0275">Fatty acid biosynthesis</keyword>
<keyword evidence="7" id="KW-0276">Fatty acid metabolism</keyword>
<dbReference type="GO" id="GO:2001295">
    <property type="term" value="P:malonyl-CoA biosynthetic process"/>
    <property type="evidence" value="ECO:0007669"/>
    <property type="project" value="TreeGrafter"/>
</dbReference>
<dbReference type="Pfam" id="PF01039">
    <property type="entry name" value="Carboxyl_trans"/>
    <property type="match status" value="1"/>
</dbReference>
<dbReference type="GO" id="GO:0005524">
    <property type="term" value="F:ATP binding"/>
    <property type="evidence" value="ECO:0007669"/>
    <property type="project" value="UniProtKB-KW"/>
</dbReference>
<dbReference type="InterPro" id="IPR034733">
    <property type="entry name" value="AcCoA_carboxyl_beta"/>
</dbReference>
<evidence type="ECO:0000256" key="10">
    <source>
        <dbReference type="ARBA" id="ARBA00023098"/>
    </source>
</evidence>
<evidence type="ECO:0000256" key="9">
    <source>
        <dbReference type="ARBA" id="ARBA00022840"/>
    </source>
</evidence>
<protein>
    <recommendedName>
        <fullName evidence="12">CoA carboxyltransferase N-terminal domain-containing protein</fullName>
    </recommendedName>
</protein>
<evidence type="ECO:0000256" key="1">
    <source>
        <dbReference type="ARBA" id="ARBA00004496"/>
    </source>
</evidence>
<accession>A0A0F9SLM2</accession>
<evidence type="ECO:0000259" key="12">
    <source>
        <dbReference type="PROSITE" id="PS50980"/>
    </source>
</evidence>
<dbReference type="InterPro" id="IPR041010">
    <property type="entry name" value="Znf-ACC"/>
</dbReference>
<dbReference type="PROSITE" id="PS50980">
    <property type="entry name" value="COA_CT_NTER"/>
    <property type="match status" value="1"/>
</dbReference>
<dbReference type="NCBIfam" id="TIGR00515">
    <property type="entry name" value="accD"/>
    <property type="match status" value="1"/>
</dbReference>
<comment type="subcellular location">
    <subcellularLocation>
        <location evidence="1">Cytoplasm</location>
    </subcellularLocation>
</comment>
<dbReference type="HAMAP" id="MF_01395">
    <property type="entry name" value="AcetylCoA_CT_beta"/>
    <property type="match status" value="1"/>
</dbReference>
<keyword evidence="10" id="KW-0443">Lipid metabolism</keyword>
<keyword evidence="5" id="KW-0547">Nucleotide-binding</keyword>
<dbReference type="InterPro" id="IPR011762">
    <property type="entry name" value="COA_CT_N"/>
</dbReference>
<dbReference type="PANTHER" id="PTHR42995:SF5">
    <property type="entry name" value="ACETYL-COENZYME A CARBOXYLASE CARBOXYL TRANSFERASE SUBUNIT BETA, CHLOROPLASTIC"/>
    <property type="match status" value="1"/>
</dbReference>
<gene>
    <name evidence="13" type="ORF">LCGC14_0760140</name>
</gene>